<reference evidence="1" key="1">
    <citation type="journal article" date="2021" name="New Phytol.">
        <title>Evolutionary innovations through gain and loss of genes in the ectomycorrhizal Boletales.</title>
        <authorList>
            <person name="Wu G."/>
            <person name="Miyauchi S."/>
            <person name="Morin E."/>
            <person name="Kuo A."/>
            <person name="Drula E."/>
            <person name="Varga T."/>
            <person name="Kohler A."/>
            <person name="Feng B."/>
            <person name="Cao Y."/>
            <person name="Lipzen A."/>
            <person name="Daum C."/>
            <person name="Hundley H."/>
            <person name="Pangilinan J."/>
            <person name="Johnson J."/>
            <person name="Barry K."/>
            <person name="LaButti K."/>
            <person name="Ng V."/>
            <person name="Ahrendt S."/>
            <person name="Min B."/>
            <person name="Choi I.G."/>
            <person name="Park H."/>
            <person name="Plett J.M."/>
            <person name="Magnuson J."/>
            <person name="Spatafora J.W."/>
            <person name="Nagy L.G."/>
            <person name="Henrissat B."/>
            <person name="Grigoriev I.V."/>
            <person name="Yang Z.L."/>
            <person name="Xu J."/>
            <person name="Martin F.M."/>
        </authorList>
    </citation>
    <scope>NUCLEOTIDE SEQUENCE</scope>
    <source>
        <strain evidence="1">ATCC 28755</strain>
    </source>
</reference>
<proteinExistence type="predicted"/>
<evidence type="ECO:0000313" key="2">
    <source>
        <dbReference type="Proteomes" id="UP000790377"/>
    </source>
</evidence>
<keyword evidence="2" id="KW-1185">Reference proteome</keyword>
<name>A0ACB8AFG9_9AGAM</name>
<protein>
    <submittedName>
        <fullName evidence="1">Uncharacterized protein</fullName>
    </submittedName>
</protein>
<evidence type="ECO:0000313" key="1">
    <source>
        <dbReference type="EMBL" id="KAH7911443.1"/>
    </source>
</evidence>
<gene>
    <name evidence="1" type="ORF">BJ138DRAFT_1085583</name>
</gene>
<dbReference type="Proteomes" id="UP000790377">
    <property type="component" value="Unassembled WGS sequence"/>
</dbReference>
<accession>A0ACB8AFG9</accession>
<comment type="caution">
    <text evidence="1">The sequence shown here is derived from an EMBL/GenBank/DDBJ whole genome shotgun (WGS) entry which is preliminary data.</text>
</comment>
<dbReference type="EMBL" id="MU267678">
    <property type="protein sequence ID" value="KAH7911443.1"/>
    <property type="molecule type" value="Genomic_DNA"/>
</dbReference>
<sequence length="199" mass="23000">MDAREDLPRISFESLQDWNRVQNNLATALRSRLNKELDDQGLPRDEDKFLPHINQFLDSISEIARPNLRINGRNYEDLPDDEDEFEQFDEALDRHIWSLSDQRLRWDKEVANYRRSRPREIETMLQQNIALHSAIDSNTPLPQPDDLSSSAAVELNLDVAGVFDRSASLASQLLQSISSQHERAGRMKSVTKEVMDMKP</sequence>
<organism evidence="1 2">
    <name type="scientific">Hygrophoropsis aurantiaca</name>
    <dbReference type="NCBI Taxonomy" id="72124"/>
    <lineage>
        <taxon>Eukaryota</taxon>
        <taxon>Fungi</taxon>
        <taxon>Dikarya</taxon>
        <taxon>Basidiomycota</taxon>
        <taxon>Agaricomycotina</taxon>
        <taxon>Agaricomycetes</taxon>
        <taxon>Agaricomycetidae</taxon>
        <taxon>Boletales</taxon>
        <taxon>Coniophorineae</taxon>
        <taxon>Hygrophoropsidaceae</taxon>
        <taxon>Hygrophoropsis</taxon>
    </lineage>
</organism>